<reference evidence="7" key="1">
    <citation type="submission" date="2023-01" db="EMBL/GenBank/DDBJ databases">
        <title>Comparative Genomic Analysis of the Clinically-Derived Winkia Strain NY0527 Provides Evidence into the Taxonomic Reassignment of Winkia neuii and Characterizes Their Virulence Traits.</title>
        <authorList>
            <person name="Cai X."/>
            <person name="Peng Y."/>
            <person name="Li M."/>
            <person name="Qiu Y."/>
            <person name="Wang Y."/>
            <person name="Xu L."/>
            <person name="Hou Q."/>
        </authorList>
    </citation>
    <scope>NUCLEOTIDE SEQUENCE</scope>
    <source>
        <strain evidence="7">NY0527</strain>
    </source>
</reference>
<dbReference type="Gene3D" id="3.10.50.40">
    <property type="match status" value="1"/>
</dbReference>
<evidence type="ECO:0000259" key="6">
    <source>
        <dbReference type="PROSITE" id="PS50059"/>
    </source>
</evidence>
<dbReference type="SUPFAM" id="SSF54534">
    <property type="entry name" value="FKBP-like"/>
    <property type="match status" value="1"/>
</dbReference>
<evidence type="ECO:0000256" key="5">
    <source>
        <dbReference type="RuleBase" id="RU003915"/>
    </source>
</evidence>
<accession>A0AB38XMV7</accession>
<sequence>MSEQELPQVQGSFGQKPKLVFSGQQAPAELEVSVIKEGDGQVVEEGDYIACNYLGQVWDGNVFDNSYDRGQALSFQVGVGQVIAGWDSALVGLKVGTRVLLSIPPELGYGERGVPQAGIKGGETLVFVTDVLGIL</sequence>
<protein>
    <recommendedName>
        <fullName evidence="5">Peptidyl-prolyl cis-trans isomerase</fullName>
        <ecNumber evidence="5">5.2.1.8</ecNumber>
    </recommendedName>
</protein>
<comment type="similarity">
    <text evidence="5">Belongs to the FKBP-type PPIase family.</text>
</comment>
<keyword evidence="2 4" id="KW-0697">Rotamase</keyword>
<evidence type="ECO:0000256" key="1">
    <source>
        <dbReference type="ARBA" id="ARBA00000971"/>
    </source>
</evidence>
<feature type="domain" description="PPIase FKBP-type" evidence="6">
    <location>
        <begin position="46"/>
        <end position="135"/>
    </location>
</feature>
<dbReference type="InterPro" id="IPR044609">
    <property type="entry name" value="FKBP2/11"/>
</dbReference>
<evidence type="ECO:0000256" key="2">
    <source>
        <dbReference type="ARBA" id="ARBA00023110"/>
    </source>
</evidence>
<dbReference type="Pfam" id="PF00254">
    <property type="entry name" value="FKBP_C"/>
    <property type="match status" value="1"/>
</dbReference>
<dbReference type="Proteomes" id="UP001211044">
    <property type="component" value="Chromosome"/>
</dbReference>
<evidence type="ECO:0000313" key="7">
    <source>
        <dbReference type="EMBL" id="WCE45590.1"/>
    </source>
</evidence>
<dbReference type="EC" id="5.2.1.8" evidence="5"/>
<gene>
    <name evidence="7" type="ORF">PIG85_08015</name>
</gene>
<dbReference type="PANTHER" id="PTHR45779:SF7">
    <property type="entry name" value="PEPTIDYLPROLYL ISOMERASE"/>
    <property type="match status" value="1"/>
</dbReference>
<dbReference type="PANTHER" id="PTHR45779">
    <property type="entry name" value="PEPTIDYLPROLYL ISOMERASE"/>
    <property type="match status" value="1"/>
</dbReference>
<organism evidence="7 8">
    <name type="scientific">Winkia neuii subsp. anitrata</name>
    <dbReference type="NCBI Taxonomy" id="29318"/>
    <lineage>
        <taxon>Bacteria</taxon>
        <taxon>Bacillati</taxon>
        <taxon>Actinomycetota</taxon>
        <taxon>Actinomycetes</taxon>
        <taxon>Actinomycetales</taxon>
        <taxon>Actinomycetaceae</taxon>
        <taxon>Winkia</taxon>
    </lineage>
</organism>
<comment type="catalytic activity">
    <reaction evidence="1 4 5">
        <text>[protein]-peptidylproline (omega=180) = [protein]-peptidylproline (omega=0)</text>
        <dbReference type="Rhea" id="RHEA:16237"/>
        <dbReference type="Rhea" id="RHEA-COMP:10747"/>
        <dbReference type="Rhea" id="RHEA-COMP:10748"/>
        <dbReference type="ChEBI" id="CHEBI:83833"/>
        <dbReference type="ChEBI" id="CHEBI:83834"/>
        <dbReference type="EC" id="5.2.1.8"/>
    </reaction>
</comment>
<evidence type="ECO:0000256" key="4">
    <source>
        <dbReference type="PROSITE-ProRule" id="PRU00277"/>
    </source>
</evidence>
<dbReference type="InterPro" id="IPR046357">
    <property type="entry name" value="PPIase_dom_sf"/>
</dbReference>
<dbReference type="GO" id="GO:0003755">
    <property type="term" value="F:peptidyl-prolyl cis-trans isomerase activity"/>
    <property type="evidence" value="ECO:0007669"/>
    <property type="project" value="UniProtKB-UniRule"/>
</dbReference>
<dbReference type="PROSITE" id="PS50059">
    <property type="entry name" value="FKBP_PPIASE"/>
    <property type="match status" value="1"/>
</dbReference>
<dbReference type="InterPro" id="IPR001179">
    <property type="entry name" value="PPIase_FKBP_dom"/>
</dbReference>
<dbReference type="EMBL" id="CP116394">
    <property type="protein sequence ID" value="WCE45590.1"/>
    <property type="molecule type" value="Genomic_DNA"/>
</dbReference>
<name>A0AB38XMV7_9ACTO</name>
<evidence type="ECO:0000256" key="3">
    <source>
        <dbReference type="ARBA" id="ARBA00023235"/>
    </source>
</evidence>
<dbReference type="RefSeq" id="WP_271694448.1">
    <property type="nucleotide sequence ID" value="NZ_CP116394.1"/>
</dbReference>
<proteinExistence type="inferred from homology"/>
<keyword evidence="3 4" id="KW-0413">Isomerase</keyword>
<evidence type="ECO:0000313" key="8">
    <source>
        <dbReference type="Proteomes" id="UP001211044"/>
    </source>
</evidence>
<dbReference type="KEGG" id="wne:PIG85_08015"/>
<dbReference type="AlphaFoldDB" id="A0AB38XMV7"/>